<keyword evidence="5 7" id="KW-0234">DNA repair</keyword>
<dbReference type="InterPro" id="IPR001162">
    <property type="entry name" value="UvrC_RNase_H_dom"/>
</dbReference>
<dbReference type="KEGG" id="gpi:GPICK_14815"/>
<evidence type="ECO:0000256" key="2">
    <source>
        <dbReference type="ARBA" id="ARBA00022763"/>
    </source>
</evidence>
<dbReference type="CDD" id="cd10434">
    <property type="entry name" value="GIY-YIG_UvrC_Cho"/>
    <property type="match status" value="1"/>
</dbReference>
<dbReference type="HOGENOM" id="CLU_014841_3_2_7"/>
<sequence length="615" mass="69696">MIDKARLATLPNTPGVYLMKGARGEILYVGKAKSLRKRVRSYFGKHVESRWQIQFLMARVEELDVIVTDTEKEALILENTLIKQHRPRYNIDLRDDKTYFSLRMDMREEFPRLTIIRTVARDGAHYFGPYSSASAAREALKQLYKLFPLRHYPLETCRRRKRPCLFFQLRQCSAPCHGLISPEDYRALAEGAALFLRGKNRDLAKIFRERMGAAAAREQYEEAARYRDLLRAIEVTVEKQKVVTSGGDTDVLGFCREGTELSLSLLFMRGGRLIGSRNFIVNWELDDAEGISSFLNEYYGREVLIPDEVLIPSPIGDEGILGELLSEKRGKRTTLTAPRRGTKAELVRLAVKNAEHSLREHRDREAGAEAVLGELKERLHLRTLPRRIECYDISTIQGRFAVGSRVSFRDAKADKANYRRYRIRTVAGADDFAMMHEVLSRRFARGVAEGDLPDLIIVDGGPGQLNILTAVLRDLRIEGVDAASLAKSRVERDMMGEHVTRSDERVFLPGRKNPVVLRQNSPPLLLLAQIRDEAHRFAITYHQTLRGKATVASILDAIPGIGVKRRRELLRRFGSVQSLRKASREELAATPSIPPTLAETIWTALHENNEGGTPS</sequence>
<reference evidence="11 12" key="1">
    <citation type="journal article" date="2015" name="Genome Announc.">
        <title>Complete Genome of Geobacter pickeringii G13T, a Metal-Reducing Isolate from Sedimentary Kaolin Deposits.</title>
        <authorList>
            <person name="Badalamenti J.P."/>
            <person name="Bond D.R."/>
        </authorList>
    </citation>
    <scope>NUCLEOTIDE SEQUENCE [LARGE SCALE GENOMIC DNA]</scope>
    <source>
        <strain evidence="11 12">G13</strain>
    </source>
</reference>
<evidence type="ECO:0000256" key="3">
    <source>
        <dbReference type="ARBA" id="ARBA00022769"/>
    </source>
</evidence>
<dbReference type="NCBIfam" id="NF001824">
    <property type="entry name" value="PRK00558.1-5"/>
    <property type="match status" value="1"/>
</dbReference>
<dbReference type="PANTHER" id="PTHR30562">
    <property type="entry name" value="UVRC/OXIDOREDUCTASE"/>
    <property type="match status" value="1"/>
</dbReference>
<dbReference type="GO" id="GO:0003677">
    <property type="term" value="F:DNA binding"/>
    <property type="evidence" value="ECO:0007669"/>
    <property type="project" value="UniProtKB-UniRule"/>
</dbReference>
<comment type="function">
    <text evidence="7">The UvrABC repair system catalyzes the recognition and processing of DNA lesions. UvrC both incises the 5' and 3' sides of the lesion. The N-terminal half is responsible for the 3' incision and the C-terminal half is responsible for the 5' incision.</text>
</comment>
<keyword evidence="2 7" id="KW-0227">DNA damage</keyword>
<dbReference type="FunFam" id="3.40.1440.10:FF:000001">
    <property type="entry name" value="UvrABC system protein C"/>
    <property type="match status" value="1"/>
</dbReference>
<dbReference type="Pfam" id="PF01541">
    <property type="entry name" value="GIY-YIG"/>
    <property type="match status" value="1"/>
</dbReference>
<dbReference type="GO" id="GO:0009380">
    <property type="term" value="C:excinuclease repair complex"/>
    <property type="evidence" value="ECO:0007669"/>
    <property type="project" value="InterPro"/>
</dbReference>
<dbReference type="InterPro" id="IPR004791">
    <property type="entry name" value="UvrC"/>
</dbReference>
<dbReference type="InterPro" id="IPR035901">
    <property type="entry name" value="GIY-YIG_endonuc_sf"/>
</dbReference>
<dbReference type="STRING" id="345632.GPICK_14815"/>
<evidence type="ECO:0000256" key="4">
    <source>
        <dbReference type="ARBA" id="ARBA00022881"/>
    </source>
</evidence>
<protein>
    <recommendedName>
        <fullName evidence="7">UvrABC system protein C</fullName>
        <shortName evidence="7">Protein UvrC</shortName>
    </recommendedName>
    <alternativeName>
        <fullName evidence="7">Excinuclease ABC subunit C</fullName>
    </alternativeName>
</protein>
<evidence type="ECO:0000256" key="5">
    <source>
        <dbReference type="ARBA" id="ARBA00023204"/>
    </source>
</evidence>
<comment type="subcellular location">
    <subcellularLocation>
        <location evidence="7">Cytoplasm</location>
    </subcellularLocation>
</comment>
<dbReference type="Gene3D" id="3.30.420.340">
    <property type="entry name" value="UvrC, RNAse H endonuclease domain"/>
    <property type="match status" value="1"/>
</dbReference>
<evidence type="ECO:0000313" key="12">
    <source>
        <dbReference type="Proteomes" id="UP000057609"/>
    </source>
</evidence>
<dbReference type="InterPro" id="IPR036876">
    <property type="entry name" value="UVR_dom_sf"/>
</dbReference>
<evidence type="ECO:0000259" key="8">
    <source>
        <dbReference type="PROSITE" id="PS50151"/>
    </source>
</evidence>
<dbReference type="Gene3D" id="3.40.1440.10">
    <property type="entry name" value="GIY-YIG endonuclease"/>
    <property type="match status" value="1"/>
</dbReference>
<dbReference type="SUPFAM" id="SSF47781">
    <property type="entry name" value="RuvA domain 2-like"/>
    <property type="match status" value="1"/>
</dbReference>
<dbReference type="OrthoDB" id="9804933at2"/>
<dbReference type="InterPro" id="IPR038476">
    <property type="entry name" value="UvrC_RNase_H_dom_sf"/>
</dbReference>
<keyword evidence="4 7" id="KW-0267">Excision nuclease</keyword>
<dbReference type="GO" id="GO:0005737">
    <property type="term" value="C:cytoplasm"/>
    <property type="evidence" value="ECO:0007669"/>
    <property type="project" value="UniProtKB-SubCell"/>
</dbReference>
<dbReference type="GO" id="GO:0006289">
    <property type="term" value="P:nucleotide-excision repair"/>
    <property type="evidence" value="ECO:0007669"/>
    <property type="project" value="UniProtKB-UniRule"/>
</dbReference>
<comment type="similarity">
    <text evidence="7">Belongs to the UvrC family.</text>
</comment>
<dbReference type="GO" id="GO:0009432">
    <property type="term" value="P:SOS response"/>
    <property type="evidence" value="ECO:0007669"/>
    <property type="project" value="UniProtKB-UniRule"/>
</dbReference>
<evidence type="ECO:0000313" key="11">
    <source>
        <dbReference type="EMBL" id="AJE04460.1"/>
    </source>
</evidence>
<evidence type="ECO:0000259" key="9">
    <source>
        <dbReference type="PROSITE" id="PS50164"/>
    </source>
</evidence>
<evidence type="ECO:0000256" key="6">
    <source>
        <dbReference type="ARBA" id="ARBA00023236"/>
    </source>
</evidence>
<dbReference type="PANTHER" id="PTHR30562:SF1">
    <property type="entry name" value="UVRABC SYSTEM PROTEIN C"/>
    <property type="match status" value="1"/>
</dbReference>
<dbReference type="Gene3D" id="1.10.150.20">
    <property type="entry name" value="5' to 3' exonuclease, C-terminal subdomain"/>
    <property type="match status" value="1"/>
</dbReference>
<dbReference type="InterPro" id="IPR047296">
    <property type="entry name" value="GIY-YIG_UvrC_Cho"/>
</dbReference>
<dbReference type="InterPro" id="IPR010994">
    <property type="entry name" value="RuvA_2-like"/>
</dbReference>
<dbReference type="InterPro" id="IPR001943">
    <property type="entry name" value="UVR_dom"/>
</dbReference>
<dbReference type="Pfam" id="PF14520">
    <property type="entry name" value="HHH_5"/>
    <property type="match status" value="1"/>
</dbReference>
<dbReference type="NCBIfam" id="TIGR00194">
    <property type="entry name" value="uvrC"/>
    <property type="match status" value="1"/>
</dbReference>
<name>A0A0B5BJ17_9BACT</name>
<keyword evidence="1 7" id="KW-0963">Cytoplasm</keyword>
<dbReference type="EMBL" id="CP009788">
    <property type="protein sequence ID" value="AJE04460.1"/>
    <property type="molecule type" value="Genomic_DNA"/>
</dbReference>
<feature type="domain" description="GIY-YIG" evidence="9">
    <location>
        <begin position="12"/>
        <end position="91"/>
    </location>
</feature>
<dbReference type="SUPFAM" id="SSF46600">
    <property type="entry name" value="C-terminal UvrC-binding domain of UvrB"/>
    <property type="match status" value="1"/>
</dbReference>
<feature type="domain" description="UvrC family homology region profile" evidence="10">
    <location>
        <begin position="251"/>
        <end position="472"/>
    </location>
</feature>
<dbReference type="RefSeq" id="WP_039744487.1">
    <property type="nucleotide sequence ID" value="NZ_CP009788.1"/>
</dbReference>
<organism evidence="11 12">
    <name type="scientific">Geobacter pickeringii</name>
    <dbReference type="NCBI Taxonomy" id="345632"/>
    <lineage>
        <taxon>Bacteria</taxon>
        <taxon>Pseudomonadati</taxon>
        <taxon>Thermodesulfobacteriota</taxon>
        <taxon>Desulfuromonadia</taxon>
        <taxon>Geobacterales</taxon>
        <taxon>Geobacteraceae</taxon>
        <taxon>Geobacter</taxon>
    </lineage>
</organism>
<feature type="domain" description="UVR" evidence="8">
    <location>
        <begin position="201"/>
        <end position="236"/>
    </location>
</feature>
<evidence type="ECO:0000256" key="7">
    <source>
        <dbReference type="HAMAP-Rule" id="MF_00203"/>
    </source>
</evidence>
<dbReference type="InterPro" id="IPR050066">
    <property type="entry name" value="UvrABC_protein_C"/>
</dbReference>
<accession>A0A0B5BJ17</accession>
<dbReference type="Pfam" id="PF08459">
    <property type="entry name" value="UvrC_RNaseH_dom"/>
    <property type="match status" value="1"/>
</dbReference>
<evidence type="ECO:0000259" key="10">
    <source>
        <dbReference type="PROSITE" id="PS50165"/>
    </source>
</evidence>
<dbReference type="AlphaFoldDB" id="A0A0B5BJ17"/>
<dbReference type="Pfam" id="PF22920">
    <property type="entry name" value="UvrC_RNaseH"/>
    <property type="match status" value="1"/>
</dbReference>
<proteinExistence type="inferred from homology"/>
<keyword evidence="6 7" id="KW-0742">SOS response</keyword>
<dbReference type="PROSITE" id="PS50151">
    <property type="entry name" value="UVR"/>
    <property type="match status" value="1"/>
</dbReference>
<dbReference type="InterPro" id="IPR000305">
    <property type="entry name" value="GIY-YIG_endonuc"/>
</dbReference>
<dbReference type="HAMAP" id="MF_00203">
    <property type="entry name" value="UvrC"/>
    <property type="match status" value="1"/>
</dbReference>
<dbReference type="PROSITE" id="PS50165">
    <property type="entry name" value="UVRC"/>
    <property type="match status" value="1"/>
</dbReference>
<keyword evidence="3 7" id="KW-0228">DNA excision</keyword>
<gene>
    <name evidence="7" type="primary">uvrC</name>
    <name evidence="11" type="ORF">GPICK_14815</name>
</gene>
<keyword evidence="12" id="KW-1185">Reference proteome</keyword>
<dbReference type="SMART" id="SM00465">
    <property type="entry name" value="GIYc"/>
    <property type="match status" value="1"/>
</dbReference>
<dbReference type="SUPFAM" id="SSF82771">
    <property type="entry name" value="GIY-YIG endonuclease"/>
    <property type="match status" value="1"/>
</dbReference>
<evidence type="ECO:0000256" key="1">
    <source>
        <dbReference type="ARBA" id="ARBA00022490"/>
    </source>
</evidence>
<comment type="subunit">
    <text evidence="7">Interacts with UvrB in an incision complex.</text>
</comment>
<dbReference type="Pfam" id="PF02151">
    <property type="entry name" value="UVR"/>
    <property type="match status" value="1"/>
</dbReference>
<dbReference type="PROSITE" id="PS50164">
    <property type="entry name" value="GIY_YIG"/>
    <property type="match status" value="1"/>
</dbReference>
<dbReference type="GO" id="GO:0009381">
    <property type="term" value="F:excinuclease ABC activity"/>
    <property type="evidence" value="ECO:0007669"/>
    <property type="project" value="UniProtKB-UniRule"/>
</dbReference>
<dbReference type="Proteomes" id="UP000057609">
    <property type="component" value="Chromosome"/>
</dbReference>